<feature type="region of interest" description="Disordered" evidence="1">
    <location>
        <begin position="1"/>
        <end position="78"/>
    </location>
</feature>
<dbReference type="OrthoDB" id="2017405at2759"/>
<evidence type="ECO:0000256" key="1">
    <source>
        <dbReference type="SAM" id="MobiDB-lite"/>
    </source>
</evidence>
<reference evidence="2" key="1">
    <citation type="journal article" date="2020" name="Stud. Mycol.">
        <title>101 Dothideomycetes genomes: a test case for predicting lifestyles and emergence of pathogens.</title>
        <authorList>
            <person name="Haridas S."/>
            <person name="Albert R."/>
            <person name="Binder M."/>
            <person name="Bloem J."/>
            <person name="Labutti K."/>
            <person name="Salamov A."/>
            <person name="Andreopoulos B."/>
            <person name="Baker S."/>
            <person name="Barry K."/>
            <person name="Bills G."/>
            <person name="Bluhm B."/>
            <person name="Cannon C."/>
            <person name="Castanera R."/>
            <person name="Culley D."/>
            <person name="Daum C."/>
            <person name="Ezra D."/>
            <person name="Gonzalez J."/>
            <person name="Henrissat B."/>
            <person name="Kuo A."/>
            <person name="Liang C."/>
            <person name="Lipzen A."/>
            <person name="Lutzoni F."/>
            <person name="Magnuson J."/>
            <person name="Mondo S."/>
            <person name="Nolan M."/>
            <person name="Ohm R."/>
            <person name="Pangilinan J."/>
            <person name="Park H.-J."/>
            <person name="Ramirez L."/>
            <person name="Alfaro M."/>
            <person name="Sun H."/>
            <person name="Tritt A."/>
            <person name="Yoshinaga Y."/>
            <person name="Zwiers L.-H."/>
            <person name="Turgeon B."/>
            <person name="Goodwin S."/>
            <person name="Spatafora J."/>
            <person name="Crous P."/>
            <person name="Grigoriev I."/>
        </authorList>
    </citation>
    <scope>NUCLEOTIDE SEQUENCE</scope>
    <source>
        <strain evidence="2">CBS 107.79</strain>
    </source>
</reference>
<dbReference type="Pfam" id="PF11326">
    <property type="entry name" value="PANTS-like"/>
    <property type="match status" value="1"/>
</dbReference>
<accession>A0A6A5VLK2</accession>
<dbReference type="PANTHER" id="PTHR28052:SF1">
    <property type="entry name" value="UPF0545 PROTEIN C22ORF39"/>
    <property type="match status" value="1"/>
</dbReference>
<name>A0A6A5VLK2_9PLEO</name>
<feature type="compositionally biased region" description="Polar residues" evidence="1">
    <location>
        <begin position="1"/>
        <end position="20"/>
    </location>
</feature>
<dbReference type="Proteomes" id="UP000800036">
    <property type="component" value="Unassembled WGS sequence"/>
</dbReference>
<dbReference type="PANTHER" id="PTHR28052">
    <property type="entry name" value="UPF0545 PROTEIN C22ORF39"/>
    <property type="match status" value="1"/>
</dbReference>
<evidence type="ECO:0000313" key="2">
    <source>
        <dbReference type="EMBL" id="KAF1977349.1"/>
    </source>
</evidence>
<keyword evidence="3" id="KW-1185">Reference proteome</keyword>
<evidence type="ECO:0008006" key="4">
    <source>
        <dbReference type="Google" id="ProtNLM"/>
    </source>
</evidence>
<dbReference type="EMBL" id="ML976663">
    <property type="protein sequence ID" value="KAF1977349.1"/>
    <property type="molecule type" value="Genomic_DNA"/>
</dbReference>
<protein>
    <recommendedName>
        <fullName evidence="4">DUF3128 domain-containing protein</fullName>
    </recommendedName>
</protein>
<evidence type="ECO:0000313" key="3">
    <source>
        <dbReference type="Proteomes" id="UP000800036"/>
    </source>
</evidence>
<gene>
    <name evidence="2" type="ORF">BU23DRAFT_294521</name>
</gene>
<dbReference type="AlphaFoldDB" id="A0A6A5VLK2"/>
<proteinExistence type="predicted"/>
<organism evidence="2 3">
    <name type="scientific">Bimuria novae-zelandiae CBS 107.79</name>
    <dbReference type="NCBI Taxonomy" id="1447943"/>
    <lineage>
        <taxon>Eukaryota</taxon>
        <taxon>Fungi</taxon>
        <taxon>Dikarya</taxon>
        <taxon>Ascomycota</taxon>
        <taxon>Pezizomycotina</taxon>
        <taxon>Dothideomycetes</taxon>
        <taxon>Pleosporomycetidae</taxon>
        <taxon>Pleosporales</taxon>
        <taxon>Massarineae</taxon>
        <taxon>Didymosphaeriaceae</taxon>
        <taxon>Bimuria</taxon>
    </lineage>
</organism>
<sequence length="185" mass="20868">MGWLWTSSSKAEPQQPTQTLIPIRSEPAPSTPTRNTEEASFNEAFPHLAPTPTPASHSSAQAPEPTITTPSADDDPSLPTTMSCRAAFDAAFYCSSLGGHFNDIYRYGHLRSCSEHWADWRFCMSLTGASREGRANVIRERYREKEAKTMKQPNSEDVWRRRSPSEKIEKPFRFAEQEAEMVEKA</sequence>
<dbReference type="InterPro" id="IPR021475">
    <property type="entry name" value="Pants/Emi1-like"/>
</dbReference>
<feature type="compositionally biased region" description="Polar residues" evidence="1">
    <location>
        <begin position="54"/>
        <end position="71"/>
    </location>
</feature>